<protein>
    <submittedName>
        <fullName evidence="1">Uncharacterized protein</fullName>
    </submittedName>
</protein>
<organism evidence="1 2">
    <name type="scientific">Dermacentor silvarum</name>
    <name type="common">Tick</name>
    <dbReference type="NCBI Taxonomy" id="543639"/>
    <lineage>
        <taxon>Eukaryota</taxon>
        <taxon>Metazoa</taxon>
        <taxon>Ecdysozoa</taxon>
        <taxon>Arthropoda</taxon>
        <taxon>Chelicerata</taxon>
        <taxon>Arachnida</taxon>
        <taxon>Acari</taxon>
        <taxon>Parasitiformes</taxon>
        <taxon>Ixodida</taxon>
        <taxon>Ixodoidea</taxon>
        <taxon>Ixodidae</taxon>
        <taxon>Rhipicephalinae</taxon>
        <taxon>Dermacentor</taxon>
    </lineage>
</organism>
<comment type="caution">
    <text evidence="1">The sequence shown here is derived from an EMBL/GenBank/DDBJ whole genome shotgun (WGS) entry which is preliminary data.</text>
</comment>
<reference evidence="1" key="1">
    <citation type="submission" date="2020-05" db="EMBL/GenBank/DDBJ databases">
        <title>Large-scale comparative analyses of tick genomes elucidate their genetic diversity and vector capacities.</title>
        <authorList>
            <person name="Jia N."/>
            <person name="Wang J."/>
            <person name="Shi W."/>
            <person name="Du L."/>
            <person name="Sun Y."/>
            <person name="Zhan W."/>
            <person name="Jiang J."/>
            <person name="Wang Q."/>
            <person name="Zhang B."/>
            <person name="Ji P."/>
            <person name="Sakyi L.B."/>
            <person name="Cui X."/>
            <person name="Yuan T."/>
            <person name="Jiang B."/>
            <person name="Yang W."/>
            <person name="Lam T.T.-Y."/>
            <person name="Chang Q."/>
            <person name="Ding S."/>
            <person name="Wang X."/>
            <person name="Zhu J."/>
            <person name="Ruan X."/>
            <person name="Zhao L."/>
            <person name="Wei J."/>
            <person name="Que T."/>
            <person name="Du C."/>
            <person name="Cheng J."/>
            <person name="Dai P."/>
            <person name="Han X."/>
            <person name="Huang E."/>
            <person name="Gao Y."/>
            <person name="Liu J."/>
            <person name="Shao H."/>
            <person name="Ye R."/>
            <person name="Li L."/>
            <person name="Wei W."/>
            <person name="Wang X."/>
            <person name="Wang C."/>
            <person name="Yang T."/>
            <person name="Huo Q."/>
            <person name="Li W."/>
            <person name="Guo W."/>
            <person name="Chen H."/>
            <person name="Zhou L."/>
            <person name="Ni X."/>
            <person name="Tian J."/>
            <person name="Zhou Y."/>
            <person name="Sheng Y."/>
            <person name="Liu T."/>
            <person name="Pan Y."/>
            <person name="Xia L."/>
            <person name="Li J."/>
            <person name="Zhao F."/>
            <person name="Cao W."/>
        </authorList>
    </citation>
    <scope>NUCLEOTIDE SEQUENCE</scope>
    <source>
        <strain evidence="1">Dsil-2018</strain>
    </source>
</reference>
<dbReference type="Proteomes" id="UP000821865">
    <property type="component" value="Chromosome 8"/>
</dbReference>
<keyword evidence="2" id="KW-1185">Reference proteome</keyword>
<proteinExistence type="predicted"/>
<accession>A0ACB8CAS7</accession>
<name>A0ACB8CAS7_DERSI</name>
<evidence type="ECO:0000313" key="1">
    <source>
        <dbReference type="EMBL" id="KAH7938053.1"/>
    </source>
</evidence>
<evidence type="ECO:0000313" key="2">
    <source>
        <dbReference type="Proteomes" id="UP000821865"/>
    </source>
</evidence>
<sequence>MLAICGSQESGRLAQSHPGMAIHVATSLSNLRKNPVQGILDAVRENTRQRRPCSAMSCCESEQSSRPLPASKTATLRSPVAKRWPYTLSSEVGLIDTHCHLDFLFRKTGHQGSYAQFRIRHQATFPSCYEGCVAIFCDPATFKKRHLWQGLLSEQGVWGAFGCHPHMARHYDEDVEEDLIAALEQRSVVALGEIGLDYSAKNKCDRMMQQRVFRRQLQLARNGRLPLVIHSRDSSHDTLRILKEMVPGDWPIHRHCFTGDWSEAQLWMDTFPNLYLGLTPLVGFPNAGPVAEVGRRIPLERLLLETDAPYFLPKSESGCLAQSHPGMAIHVATWLSNVRKINVQDILEAVRENTREIYRI</sequence>
<dbReference type="EMBL" id="CM023477">
    <property type="protein sequence ID" value="KAH7938053.1"/>
    <property type="molecule type" value="Genomic_DNA"/>
</dbReference>
<gene>
    <name evidence="1" type="ORF">HPB49_019553</name>
</gene>